<reference evidence="1 2" key="1">
    <citation type="journal article" date="2011" name="Front. Microbiol.">
        <title>Two Strains of Crocosphaera watsonii with Highly Conserved Genomes are Distinguished by Strain-Specific Features.</title>
        <authorList>
            <person name="Bench S.R."/>
            <person name="Ilikchyan I.N."/>
            <person name="Tripp H.J."/>
            <person name="Zehr J.P."/>
        </authorList>
    </citation>
    <scope>NUCLEOTIDE SEQUENCE [LARGE SCALE GENOMIC DNA]</scope>
    <source>
        <strain evidence="1 2">WH 0003</strain>
    </source>
</reference>
<feature type="non-terminal residue" evidence="1">
    <location>
        <position position="86"/>
    </location>
</feature>
<name>G5IZK9_CROWT</name>
<organism evidence="1 2">
    <name type="scientific">Crocosphaera watsonii WH 0003</name>
    <dbReference type="NCBI Taxonomy" id="423471"/>
    <lineage>
        <taxon>Bacteria</taxon>
        <taxon>Bacillati</taxon>
        <taxon>Cyanobacteriota</taxon>
        <taxon>Cyanophyceae</taxon>
        <taxon>Oscillatoriophycideae</taxon>
        <taxon>Chroococcales</taxon>
        <taxon>Aphanothecaceae</taxon>
        <taxon>Crocosphaera</taxon>
    </lineage>
</organism>
<dbReference type="EMBL" id="AESD01000117">
    <property type="protein sequence ID" value="EHJ14652.1"/>
    <property type="molecule type" value="Genomic_DNA"/>
</dbReference>
<dbReference type="AlphaFoldDB" id="G5IZK9"/>
<evidence type="ECO:0000313" key="1">
    <source>
        <dbReference type="EMBL" id="EHJ14652.1"/>
    </source>
</evidence>
<sequence length="86" mass="9848">MPEPFRFSSGHLAHTVADLIGVCHQSPQEVISYLKSGDFEKWLAYIGETEISKKVEELRKILFIEEEQLKQFIQVLQPPETSATET</sequence>
<proteinExistence type="predicted"/>
<accession>G5IZK9</accession>
<comment type="caution">
    <text evidence="1">The sequence shown here is derived from an EMBL/GenBank/DDBJ whole genome shotgun (WGS) entry which is preliminary data.</text>
</comment>
<evidence type="ECO:0000313" key="2">
    <source>
        <dbReference type="Proteomes" id="UP000003477"/>
    </source>
</evidence>
<protein>
    <submittedName>
        <fullName evidence="1">Uncharacterized protein</fullName>
    </submittedName>
</protein>
<dbReference type="Proteomes" id="UP000003477">
    <property type="component" value="Unassembled WGS sequence"/>
</dbReference>
<gene>
    <name evidence="1" type="ORF">CWATWH0003_0700t1</name>
</gene>